<dbReference type="GO" id="GO:0003676">
    <property type="term" value="F:nucleic acid binding"/>
    <property type="evidence" value="ECO:0007669"/>
    <property type="project" value="InterPro"/>
</dbReference>
<organism evidence="1">
    <name type="scientific">Rhipicephalus appendiculatus</name>
    <name type="common">Brown ear tick</name>
    <dbReference type="NCBI Taxonomy" id="34631"/>
    <lineage>
        <taxon>Eukaryota</taxon>
        <taxon>Metazoa</taxon>
        <taxon>Ecdysozoa</taxon>
        <taxon>Arthropoda</taxon>
        <taxon>Chelicerata</taxon>
        <taxon>Arachnida</taxon>
        <taxon>Acari</taxon>
        <taxon>Parasitiformes</taxon>
        <taxon>Ixodida</taxon>
        <taxon>Ixodoidea</taxon>
        <taxon>Ixodidae</taxon>
        <taxon>Rhipicephalinae</taxon>
        <taxon>Rhipicephalus</taxon>
        <taxon>Rhipicephalus</taxon>
    </lineage>
</organism>
<protein>
    <submittedName>
        <fullName evidence="1">Zinc knuckle domain containing protein</fullName>
    </submittedName>
</protein>
<name>A0A131ZAG7_RHIAP</name>
<proteinExistence type="predicted"/>
<reference evidence="1" key="1">
    <citation type="journal article" date="2016" name="Ticks Tick Borne Dis.">
        <title>De novo assembly and annotation of the salivary gland transcriptome of Rhipicephalus appendiculatus male and female ticks during blood feeding.</title>
        <authorList>
            <person name="de Castro M.H."/>
            <person name="de Klerk D."/>
            <person name="Pienaar R."/>
            <person name="Latif A.A."/>
            <person name="Rees D.J."/>
            <person name="Mans B.J."/>
        </authorList>
    </citation>
    <scope>NUCLEOTIDE SEQUENCE</scope>
    <source>
        <tissue evidence="1">Salivary glands</tissue>
    </source>
</reference>
<dbReference type="SUPFAM" id="SSF57756">
    <property type="entry name" value="Retrovirus zinc finger-like domains"/>
    <property type="match status" value="1"/>
</dbReference>
<dbReference type="InterPro" id="IPR036875">
    <property type="entry name" value="Znf_CCHC_sf"/>
</dbReference>
<dbReference type="EMBL" id="GEDV01000283">
    <property type="protein sequence ID" value="JAP88274.1"/>
    <property type="molecule type" value="Transcribed_RNA"/>
</dbReference>
<dbReference type="AlphaFoldDB" id="A0A131ZAG7"/>
<feature type="non-terminal residue" evidence="1">
    <location>
        <position position="1"/>
    </location>
</feature>
<evidence type="ECO:0000313" key="1">
    <source>
        <dbReference type="EMBL" id="JAP88274.1"/>
    </source>
</evidence>
<feature type="non-terminal residue" evidence="1">
    <location>
        <position position="278"/>
    </location>
</feature>
<sequence length="278" mass="31288">ASLVRFLTSRRVRKSSLVKTMELVTKLEKPDLFLLCEELGIDVGRDDREPQLIRAIQECGAEDDEIEESWEEVEKKKRWAEEDRINEKRRIALGILQASINPINGKAPSDKKVKDIRVETTTAASRSKEKEKLKAFKARKPVVCHRCQEPGHIAIGCRKPRNVLLLVDSRDRNREQSKSCARELVVKETQCNLLLDSAATIDTVHPYSAKDKVTTGERACTRQIVEEKSVCLPLARVETQEPFGLLATEAAVSQNLPKHHPSPNDSDMLLGKKGLCFG</sequence>
<accession>A0A131ZAG7</accession>
<dbReference type="Gene3D" id="4.10.60.10">
    <property type="entry name" value="Zinc finger, CCHC-type"/>
    <property type="match status" value="1"/>
</dbReference>
<dbReference type="GO" id="GO:0008270">
    <property type="term" value="F:zinc ion binding"/>
    <property type="evidence" value="ECO:0007669"/>
    <property type="project" value="InterPro"/>
</dbReference>